<dbReference type="InterPro" id="IPR003010">
    <property type="entry name" value="C-N_Hydrolase"/>
</dbReference>
<name>D3UHX1_HELM1</name>
<dbReference type="STRING" id="679897.HMU08370"/>
<organism evidence="3 4">
    <name type="scientific">Helicobacter mustelae (strain ATCC 43772 / CCUG 25715 / CIP 103759 / LMG 18044 / NCTC 12198 / R85-136P)</name>
    <name type="common">Campylobacter mustelae</name>
    <dbReference type="NCBI Taxonomy" id="679897"/>
    <lineage>
        <taxon>Bacteria</taxon>
        <taxon>Pseudomonadati</taxon>
        <taxon>Campylobacterota</taxon>
        <taxon>Epsilonproteobacteria</taxon>
        <taxon>Campylobacterales</taxon>
        <taxon>Helicobacteraceae</taxon>
        <taxon>Helicobacter</taxon>
    </lineage>
</organism>
<dbReference type="RefSeq" id="WP_013023168.1">
    <property type="nucleotide sequence ID" value="NC_013949.1"/>
</dbReference>
<evidence type="ECO:0000256" key="1">
    <source>
        <dbReference type="ARBA" id="ARBA00022801"/>
    </source>
</evidence>
<dbReference type="PROSITE" id="PS50263">
    <property type="entry name" value="CN_HYDROLASE"/>
    <property type="match status" value="1"/>
</dbReference>
<keyword evidence="1 3" id="KW-0378">Hydrolase</keyword>
<evidence type="ECO:0000313" key="3">
    <source>
        <dbReference type="EMBL" id="CBG40094.1"/>
    </source>
</evidence>
<keyword evidence="4" id="KW-1185">Reference proteome</keyword>
<dbReference type="Gene3D" id="3.60.110.10">
    <property type="entry name" value="Carbon-nitrogen hydrolase"/>
    <property type="match status" value="1"/>
</dbReference>
<dbReference type="Pfam" id="PF00795">
    <property type="entry name" value="CN_hydrolase"/>
    <property type="match status" value="1"/>
</dbReference>
<dbReference type="Proteomes" id="UP000001522">
    <property type="component" value="Chromosome"/>
</dbReference>
<proteinExistence type="predicted"/>
<dbReference type="GO" id="GO:0033388">
    <property type="term" value="P:putrescine biosynthetic process from arginine"/>
    <property type="evidence" value="ECO:0007669"/>
    <property type="project" value="TreeGrafter"/>
</dbReference>
<reference evidence="3 4" key="1">
    <citation type="journal article" date="2010" name="BMC Genomics">
        <title>Comparative genomics and proteomics of Helicobacter mustelae, an ulcerogenic and carcinogenic gastric pathogen.</title>
        <authorList>
            <person name="O'Toole P.W."/>
            <person name="Snelling W.J."/>
            <person name="Canchaya C."/>
            <person name="Forde B.M."/>
            <person name="Hardie K.R."/>
            <person name="Josenhans C."/>
            <person name="Graham R.L.J."/>
            <person name="McMullan G."/>
            <person name="Parkhill J."/>
            <person name="Belda E."/>
            <person name="Bentley S.D."/>
        </authorList>
    </citation>
    <scope>NUCLEOTIDE SEQUENCE [LARGE SCALE GENOMIC DNA]</scope>
    <source>
        <strain evidence="4">ATCC 43772 / LMG 18044 / NCTC 12198 / 12198</strain>
    </source>
</reference>
<dbReference type="KEGG" id="hms:HMU08370"/>
<dbReference type="GO" id="GO:0050126">
    <property type="term" value="F:N-carbamoylputrescine amidase activity"/>
    <property type="evidence" value="ECO:0007669"/>
    <property type="project" value="TreeGrafter"/>
</dbReference>
<dbReference type="InterPro" id="IPR036526">
    <property type="entry name" value="C-N_Hydrolase_sf"/>
</dbReference>
<gene>
    <name evidence="3" type="ordered locus">HMU08370</name>
</gene>
<dbReference type="SUPFAM" id="SSF56317">
    <property type="entry name" value="Carbon-nitrogen hydrolase"/>
    <property type="match status" value="1"/>
</dbReference>
<dbReference type="HOGENOM" id="CLU_066196_0_0_7"/>
<protein>
    <submittedName>
        <fullName evidence="3">Putative carbon-nitrogen hydrolase</fullName>
    </submittedName>
</protein>
<evidence type="ECO:0000313" key="4">
    <source>
        <dbReference type="Proteomes" id="UP000001522"/>
    </source>
</evidence>
<accession>D3UHX1</accession>
<dbReference type="CDD" id="cd07197">
    <property type="entry name" value="nitrilase"/>
    <property type="match status" value="1"/>
</dbReference>
<sequence>MKIAICQTAALPLEKGVWSHYFKHIEKNSLVVFGEYVFDLFIQDWTSKDMIAQLSPQKLAMLESMAKAHRVKIIAPLITTDAKHRLYKQIAVIDAQSTEFYMQQRLIHYEHWDEEKFFDNPKRKTLKAPLAFEYEGIKIGVLFGFELHFDALMLKLKEQGVDLIITPTASTFQSNERWQMLCRMRAFCNGCMLVRVNSVGKVKIKDQNLEFYGESFVVNPSGQIEEKLHDKEGIACLEITKEQIHKAAREWGFREIKQEIYQ</sequence>
<dbReference type="eggNOG" id="COG0388">
    <property type="taxonomic scope" value="Bacteria"/>
</dbReference>
<evidence type="ECO:0000259" key="2">
    <source>
        <dbReference type="PROSITE" id="PS50263"/>
    </source>
</evidence>
<dbReference type="EMBL" id="FN555004">
    <property type="protein sequence ID" value="CBG40094.1"/>
    <property type="molecule type" value="Genomic_DNA"/>
</dbReference>
<feature type="domain" description="CN hydrolase" evidence="2">
    <location>
        <begin position="1"/>
        <end position="241"/>
    </location>
</feature>
<dbReference type="InterPro" id="IPR050345">
    <property type="entry name" value="Aliph_Amidase/BUP"/>
</dbReference>
<dbReference type="PANTHER" id="PTHR43674:SF2">
    <property type="entry name" value="BETA-UREIDOPROPIONASE"/>
    <property type="match status" value="1"/>
</dbReference>
<dbReference type="AlphaFoldDB" id="D3UHX1"/>
<dbReference type="PANTHER" id="PTHR43674">
    <property type="entry name" value="NITRILASE C965.09-RELATED"/>
    <property type="match status" value="1"/>
</dbReference>